<reference evidence="1" key="1">
    <citation type="journal article" date="2021" name="Proc. Natl. Acad. Sci. U.S.A.">
        <title>A Catalog of Tens of Thousands of Viruses from Human Metagenomes Reveals Hidden Associations with Chronic Diseases.</title>
        <authorList>
            <person name="Tisza M.J."/>
            <person name="Buck C.B."/>
        </authorList>
    </citation>
    <scope>NUCLEOTIDE SEQUENCE</scope>
    <source>
        <strain evidence="1">CtWXX4</strain>
    </source>
</reference>
<accession>A0A8S5L5W2</accession>
<proteinExistence type="predicted"/>
<sequence length="30" mass="3510">MLFYFELLNAVQRVHFAGRSVTSPLFPLKK</sequence>
<protein>
    <submittedName>
        <fullName evidence="1">Uncharacterized protein</fullName>
    </submittedName>
</protein>
<dbReference type="EMBL" id="BK059146">
    <property type="protein sequence ID" value="DAD57301.1"/>
    <property type="molecule type" value="Genomic_DNA"/>
</dbReference>
<name>A0A8S5L5W2_9VIRU</name>
<organism evidence="1">
    <name type="scientific">MELD virus sp</name>
    <dbReference type="NCBI Taxonomy" id="2834287"/>
    <lineage>
        <taxon>Viruses</taxon>
    </lineage>
</organism>
<evidence type="ECO:0000313" key="1">
    <source>
        <dbReference type="EMBL" id="DAD57301.1"/>
    </source>
</evidence>